<keyword evidence="1" id="KW-0808">Transferase</keyword>
<dbReference type="Proteomes" id="UP000250241">
    <property type="component" value="Chromosome"/>
</dbReference>
<proteinExistence type="predicted"/>
<dbReference type="GO" id="GO:0016747">
    <property type="term" value="F:acyltransferase activity, transferring groups other than amino-acyl groups"/>
    <property type="evidence" value="ECO:0007669"/>
    <property type="project" value="InterPro"/>
</dbReference>
<protein>
    <submittedName>
        <fullName evidence="1">GCN5-related N-acetyltransferase</fullName>
    </submittedName>
</protein>
<dbReference type="AlphaFoldDB" id="A0A2Z5R2Y5"/>
<dbReference type="InterPro" id="IPR000182">
    <property type="entry name" value="GNAT_dom"/>
</dbReference>
<reference evidence="1 2" key="1">
    <citation type="submission" date="2016-10" db="EMBL/GenBank/DDBJ databases">
        <title>Genome sequence of Rothia aeria strain JCM11412.</title>
        <authorList>
            <person name="Nambu T."/>
        </authorList>
    </citation>
    <scope>NUCLEOTIDE SEQUENCE [LARGE SCALE GENOMIC DNA]</scope>
    <source>
        <strain evidence="1 2">JCM 11412</strain>
    </source>
</reference>
<sequence length="220" mass="24115">MPPEPYTIREARPEELPELLDVLVEAFTPDPFMRVLLGEEPQPEKIRGLFELQLKSLYIPRGFIDVAVDSDGAILGTAQWMPPEGQQGTLKLELRDGPKYLKILGARALRHVIATDIYIRKHRPAFDHWYLHTIGVRATAQGRGVGSALLEHGITRFNGTAAYLEASTPRSATLYTRHGFVPIGTYKGTSPAAGMLYPATIDGVQYDPHSAAANGLLSAA</sequence>
<dbReference type="PANTHER" id="PTHR42791">
    <property type="entry name" value="GNAT FAMILY ACETYLTRANSFERASE"/>
    <property type="match status" value="1"/>
</dbReference>
<dbReference type="Gene3D" id="3.40.630.30">
    <property type="match status" value="1"/>
</dbReference>
<keyword evidence="2" id="KW-1185">Reference proteome</keyword>
<dbReference type="Pfam" id="PF13508">
    <property type="entry name" value="Acetyltransf_7"/>
    <property type="match status" value="1"/>
</dbReference>
<dbReference type="InterPro" id="IPR016181">
    <property type="entry name" value="Acyl_CoA_acyltransferase"/>
</dbReference>
<evidence type="ECO:0000313" key="2">
    <source>
        <dbReference type="Proteomes" id="UP000250241"/>
    </source>
</evidence>
<dbReference type="GeneID" id="93862392"/>
<accession>A0A2Z5R2Y5</accession>
<name>A0A2Z5R2Y5_9MICC</name>
<dbReference type="InterPro" id="IPR052523">
    <property type="entry name" value="Trichothecene_AcTrans"/>
</dbReference>
<organism evidence="1 2">
    <name type="scientific">Rothia aeria</name>
    <dbReference type="NCBI Taxonomy" id="172042"/>
    <lineage>
        <taxon>Bacteria</taxon>
        <taxon>Bacillati</taxon>
        <taxon>Actinomycetota</taxon>
        <taxon>Actinomycetes</taxon>
        <taxon>Micrococcales</taxon>
        <taxon>Micrococcaceae</taxon>
        <taxon>Rothia</taxon>
    </lineage>
</organism>
<dbReference type="CDD" id="cd04301">
    <property type="entry name" value="NAT_SF"/>
    <property type="match status" value="1"/>
</dbReference>
<evidence type="ECO:0000313" key="1">
    <source>
        <dbReference type="EMBL" id="BAV88910.1"/>
    </source>
</evidence>
<dbReference type="EMBL" id="AP017895">
    <property type="protein sequence ID" value="BAV88910.1"/>
    <property type="molecule type" value="Genomic_DNA"/>
</dbReference>
<dbReference type="SUPFAM" id="SSF55729">
    <property type="entry name" value="Acyl-CoA N-acyltransferases (Nat)"/>
    <property type="match status" value="1"/>
</dbReference>
<dbReference type="KEGG" id="raj:RA11412_2611"/>
<dbReference type="RefSeq" id="WP_128088066.1">
    <property type="nucleotide sequence ID" value="NZ_CAUUGO010000063.1"/>
</dbReference>
<dbReference type="PANTHER" id="PTHR42791:SF1">
    <property type="entry name" value="N-ACETYLTRANSFERASE DOMAIN-CONTAINING PROTEIN"/>
    <property type="match status" value="1"/>
</dbReference>
<gene>
    <name evidence="1" type="ORF">RA11412_2611</name>
</gene>
<dbReference type="PROSITE" id="PS51186">
    <property type="entry name" value="GNAT"/>
    <property type="match status" value="1"/>
</dbReference>